<evidence type="ECO:0000313" key="3">
    <source>
        <dbReference type="Proteomes" id="UP000827986"/>
    </source>
</evidence>
<dbReference type="Proteomes" id="UP000827986">
    <property type="component" value="Unassembled WGS sequence"/>
</dbReference>
<organism evidence="2 3">
    <name type="scientific">Mauremys mutica</name>
    <name type="common">yellowpond turtle</name>
    <dbReference type="NCBI Taxonomy" id="74926"/>
    <lineage>
        <taxon>Eukaryota</taxon>
        <taxon>Metazoa</taxon>
        <taxon>Chordata</taxon>
        <taxon>Craniata</taxon>
        <taxon>Vertebrata</taxon>
        <taxon>Euteleostomi</taxon>
        <taxon>Archelosauria</taxon>
        <taxon>Testudinata</taxon>
        <taxon>Testudines</taxon>
        <taxon>Cryptodira</taxon>
        <taxon>Durocryptodira</taxon>
        <taxon>Testudinoidea</taxon>
        <taxon>Geoemydidae</taxon>
        <taxon>Geoemydinae</taxon>
        <taxon>Mauremys</taxon>
    </lineage>
</organism>
<proteinExistence type="predicted"/>
<reference evidence="2" key="1">
    <citation type="submission" date="2021-09" db="EMBL/GenBank/DDBJ databases">
        <title>The genome of Mauremys mutica provides insights into the evolution of semi-aquatic lifestyle.</title>
        <authorList>
            <person name="Gong S."/>
            <person name="Gao Y."/>
        </authorList>
    </citation>
    <scope>NUCLEOTIDE SEQUENCE</scope>
    <source>
        <strain evidence="2">MM-2020</strain>
        <tissue evidence="2">Muscle</tissue>
    </source>
</reference>
<protein>
    <submittedName>
        <fullName evidence="2">Uncharacterized protein</fullName>
    </submittedName>
</protein>
<comment type="caution">
    <text evidence="2">The sequence shown here is derived from an EMBL/GenBank/DDBJ whole genome shotgun (WGS) entry which is preliminary data.</text>
</comment>
<name>A0A9D3X0Q4_9SAUR</name>
<sequence length="112" mass="11790">MEVALLQLMERHQLTPAEDLAQLTDLTRTLTFCWAGKNDDLGPDSATPTAAGLDFHPHVGTFLPGQCKIKGSEAPGAGKDVPATLQAVEMCSQEVTHSGSKGGPGNPTHLWA</sequence>
<feature type="region of interest" description="Disordered" evidence="1">
    <location>
        <begin position="93"/>
        <end position="112"/>
    </location>
</feature>
<gene>
    <name evidence="2" type="ORF">KIL84_006230</name>
</gene>
<evidence type="ECO:0000256" key="1">
    <source>
        <dbReference type="SAM" id="MobiDB-lite"/>
    </source>
</evidence>
<accession>A0A9D3X0Q4</accession>
<dbReference type="EMBL" id="JAHDVG010000483">
    <property type="protein sequence ID" value="KAH1170612.1"/>
    <property type="molecule type" value="Genomic_DNA"/>
</dbReference>
<keyword evidence="3" id="KW-1185">Reference proteome</keyword>
<evidence type="ECO:0000313" key="2">
    <source>
        <dbReference type="EMBL" id="KAH1170612.1"/>
    </source>
</evidence>
<dbReference type="AlphaFoldDB" id="A0A9D3X0Q4"/>